<protein>
    <submittedName>
        <fullName evidence="1">Uncharacterized protein</fullName>
    </submittedName>
</protein>
<keyword evidence="2" id="KW-1185">Reference proteome</keyword>
<reference evidence="2" key="1">
    <citation type="journal article" date="2019" name="Int. J. Syst. Evol. Microbiol.">
        <title>The Global Catalogue of Microorganisms (GCM) 10K type strain sequencing project: providing services to taxonomists for standard genome sequencing and annotation.</title>
        <authorList>
            <consortium name="The Broad Institute Genomics Platform"/>
            <consortium name="The Broad Institute Genome Sequencing Center for Infectious Disease"/>
            <person name="Wu L."/>
            <person name="Ma J."/>
        </authorList>
    </citation>
    <scope>NUCLEOTIDE SEQUENCE [LARGE SCALE GENOMIC DNA]</scope>
    <source>
        <strain evidence="2">JCM 17494</strain>
    </source>
</reference>
<organism evidence="1 2">
    <name type="scientific">Lentzea roselyniae</name>
    <dbReference type="NCBI Taxonomy" id="531940"/>
    <lineage>
        <taxon>Bacteria</taxon>
        <taxon>Bacillati</taxon>
        <taxon>Actinomycetota</taxon>
        <taxon>Actinomycetes</taxon>
        <taxon>Pseudonocardiales</taxon>
        <taxon>Pseudonocardiaceae</taxon>
        <taxon>Lentzea</taxon>
    </lineage>
</organism>
<dbReference type="Proteomes" id="UP001500711">
    <property type="component" value="Unassembled WGS sequence"/>
</dbReference>
<name>A0ABP7AWA1_9PSEU</name>
<dbReference type="EMBL" id="BAABBE010000007">
    <property type="protein sequence ID" value="GAA3642207.1"/>
    <property type="molecule type" value="Genomic_DNA"/>
</dbReference>
<evidence type="ECO:0000313" key="2">
    <source>
        <dbReference type="Proteomes" id="UP001500711"/>
    </source>
</evidence>
<evidence type="ECO:0000313" key="1">
    <source>
        <dbReference type="EMBL" id="GAA3642207.1"/>
    </source>
</evidence>
<proteinExistence type="predicted"/>
<comment type="caution">
    <text evidence="1">The sequence shown here is derived from an EMBL/GenBank/DDBJ whole genome shotgun (WGS) entry which is preliminary data.</text>
</comment>
<sequence length="84" mass="9526">MAETLRRLSFNHGRRQTLTALNDNGRCFARTVDGLAARLERLRGRCRRKLASLPAMYPIARKPMIDKLGFACIGPVYGHDLQEL</sequence>
<gene>
    <name evidence="1" type="ORF">GCM10022267_31070</name>
</gene>
<dbReference type="RefSeq" id="WP_346130577.1">
    <property type="nucleotide sequence ID" value="NZ_BAABBE010000007.1"/>
</dbReference>
<accession>A0ABP7AWA1</accession>